<dbReference type="AlphaFoldDB" id="A0A062U7H3"/>
<accession>A0A062U7H3</accession>
<evidence type="ECO:0000313" key="3">
    <source>
        <dbReference type="EMBL" id="KCZ56306.1"/>
    </source>
</evidence>
<feature type="signal peptide" evidence="2">
    <location>
        <begin position="1"/>
        <end position="41"/>
    </location>
</feature>
<dbReference type="Pfam" id="PF00701">
    <property type="entry name" value="DHDPS"/>
    <property type="match status" value="1"/>
</dbReference>
<keyword evidence="2" id="KW-0732">Signal</keyword>
<name>A0A062U7H3_9PROT</name>
<dbReference type="SMART" id="SM01130">
    <property type="entry name" value="DHDPS"/>
    <property type="match status" value="1"/>
</dbReference>
<feature type="chain" id="PRO_5001618982" description="Dihydrodipicolinate synthase" evidence="2">
    <location>
        <begin position="42"/>
        <end position="413"/>
    </location>
</feature>
<organism evidence="3 4">
    <name type="scientific">Hyphomonas beringensis</name>
    <dbReference type="NCBI Taxonomy" id="1280946"/>
    <lineage>
        <taxon>Bacteria</taxon>
        <taxon>Pseudomonadati</taxon>
        <taxon>Pseudomonadota</taxon>
        <taxon>Alphaproteobacteria</taxon>
        <taxon>Hyphomonadales</taxon>
        <taxon>Hyphomonadaceae</taxon>
        <taxon>Hyphomonas</taxon>
    </lineage>
</organism>
<keyword evidence="1" id="KW-0456">Lyase</keyword>
<dbReference type="EMBL" id="AWFF01000025">
    <property type="protein sequence ID" value="KCZ56306.1"/>
    <property type="molecule type" value="Genomic_DNA"/>
</dbReference>
<dbReference type="STRING" id="1280946.HY29_09655"/>
<dbReference type="Proteomes" id="UP000027037">
    <property type="component" value="Unassembled WGS sequence"/>
</dbReference>
<sequence length="413" mass="44732">MQDSASHIATPKVSRRTIMQLAGISATAGLLAAGSSGTAQAEGPALATEPDTSSPQRKWAAQNLRGLANLFLPSFLPDMKTLDEAALRHDVRAAKAQGFCGTMPMINWTLPGDPQWELFYQTVIDEADGKLPVHGMTFTSHVDTDIKLMKAQERLGVDAFLIASKHAPDISADDLYDAMRRRIEATDLPVLLYAALNEGRAFPHLGPAGQPLDVYDRLADLPNVVALKISQPVTLITTMQLCDTVADRLLVAPVNLDFVPMLARHYHMQWSGQWNGEAVQTPDVQLGNQLLAATAAGDLETADKVARQIQPAHSHFYTLQSEIIRGGAHPWQHNKYYGWLGGGNGGLMPMDEHAPEGSVPALTAADRAAMRAAFTASGLTPTDSPEEQFIVGRAAWNRGARPTDMRTIPSYET</sequence>
<dbReference type="InterPro" id="IPR002220">
    <property type="entry name" value="DapA-like"/>
</dbReference>
<dbReference type="Gene3D" id="3.20.20.70">
    <property type="entry name" value="Aldolase class I"/>
    <property type="match status" value="1"/>
</dbReference>
<dbReference type="eggNOG" id="COG0329">
    <property type="taxonomic scope" value="Bacteria"/>
</dbReference>
<dbReference type="GO" id="GO:0016829">
    <property type="term" value="F:lyase activity"/>
    <property type="evidence" value="ECO:0007669"/>
    <property type="project" value="UniProtKB-KW"/>
</dbReference>
<dbReference type="PROSITE" id="PS51318">
    <property type="entry name" value="TAT"/>
    <property type="match status" value="1"/>
</dbReference>
<evidence type="ECO:0000256" key="1">
    <source>
        <dbReference type="ARBA" id="ARBA00023239"/>
    </source>
</evidence>
<evidence type="ECO:0008006" key="5">
    <source>
        <dbReference type="Google" id="ProtNLM"/>
    </source>
</evidence>
<reference evidence="3 4" key="1">
    <citation type="journal article" date="2014" name="Antonie Van Leeuwenhoek">
        <title>Hyphomonas beringensis sp. nov. and Hyphomonas chukchiensis sp. nov., isolated from surface seawater of the Bering Sea and Chukchi Sea.</title>
        <authorList>
            <person name="Li C."/>
            <person name="Lai Q."/>
            <person name="Li G."/>
            <person name="Dong C."/>
            <person name="Wang J."/>
            <person name="Liao Y."/>
            <person name="Shao Z."/>
        </authorList>
    </citation>
    <scope>NUCLEOTIDE SEQUENCE [LARGE SCALE GENOMIC DNA]</scope>
    <source>
        <strain evidence="3 4">25B14_1</strain>
    </source>
</reference>
<evidence type="ECO:0000313" key="4">
    <source>
        <dbReference type="Proteomes" id="UP000027037"/>
    </source>
</evidence>
<proteinExistence type="predicted"/>
<dbReference type="PATRIC" id="fig|1280946.3.peg.727"/>
<dbReference type="SUPFAM" id="SSF51569">
    <property type="entry name" value="Aldolase"/>
    <property type="match status" value="1"/>
</dbReference>
<keyword evidence="4" id="KW-1185">Reference proteome</keyword>
<dbReference type="RefSeq" id="WP_206741916.1">
    <property type="nucleotide sequence ID" value="NZ_AWFF01000025.1"/>
</dbReference>
<dbReference type="InterPro" id="IPR013785">
    <property type="entry name" value="Aldolase_TIM"/>
</dbReference>
<dbReference type="InterPro" id="IPR006311">
    <property type="entry name" value="TAT_signal"/>
</dbReference>
<comment type="caution">
    <text evidence="3">The sequence shown here is derived from an EMBL/GenBank/DDBJ whole genome shotgun (WGS) entry which is preliminary data.</text>
</comment>
<evidence type="ECO:0000256" key="2">
    <source>
        <dbReference type="SAM" id="SignalP"/>
    </source>
</evidence>
<gene>
    <name evidence="3" type="ORF">HY29_09655</name>
</gene>
<protein>
    <recommendedName>
        <fullName evidence="5">Dihydrodipicolinate synthase</fullName>
    </recommendedName>
</protein>